<protein>
    <recommendedName>
        <fullName evidence="4">F-box domain-containing protein</fullName>
    </recommendedName>
</protein>
<accession>A0A5C2SFU2</accession>
<dbReference type="AlphaFoldDB" id="A0A5C2SFU2"/>
<gene>
    <name evidence="2" type="ORF">L227DRAFT_652001</name>
</gene>
<feature type="region of interest" description="Disordered" evidence="1">
    <location>
        <begin position="626"/>
        <end position="655"/>
    </location>
</feature>
<evidence type="ECO:0000313" key="2">
    <source>
        <dbReference type="EMBL" id="RPD62501.1"/>
    </source>
</evidence>
<dbReference type="OrthoDB" id="2803881at2759"/>
<dbReference type="Proteomes" id="UP000313359">
    <property type="component" value="Unassembled WGS sequence"/>
</dbReference>
<dbReference type="EMBL" id="ML122259">
    <property type="protein sequence ID" value="RPD62501.1"/>
    <property type="molecule type" value="Genomic_DNA"/>
</dbReference>
<keyword evidence="3" id="KW-1185">Reference proteome</keyword>
<dbReference type="STRING" id="1328759.A0A5C2SFU2"/>
<dbReference type="Gene3D" id="3.80.10.10">
    <property type="entry name" value="Ribonuclease Inhibitor"/>
    <property type="match status" value="1"/>
</dbReference>
<sequence>MVLMGDSRLERLPSDAHEHICCCLVYGDPCKQSGFPRKHTSDKYIGLRTVAALARTSRTLHEPAANILWQWIPDVALLIFTLPRDCYRMEKLEGGRLATTFEITRQLGSVDLARFRLYAERVIKVGVWDYADDINFLPNKVRGYATTPNSLEELGRVAAAGGWRLLPNVTTLLCEDHDWFPISISPQVPHLFGPHLRDFKFQRRNLYRETAPPEIPCARIEGEERFMTMLAALQPYAAHLVNLSICIEDLSRPIVEAFWNVVLLCRDIVCLDSGSLPITPAALRHLARLPFLEKLSFASTDKAFTKQTILAFHHDLPPSETFPRLRASTMTLVNLDLAWTFVRHISSPYLQGLEIEVSPGGKPVSNVSAARFFRAFCHLPNISALMWLLVRFDVYCREKPRSRPDPITQELLRPFLGSPRIDFFELFVGCPFDLNDAFIKDMVVAWPNLQNLRLGTYHLWYTLDYTPEVTWNGIIAMAHGWRHLQELSIEFDTDISRVQPWAMELLQEMSRNGTKNLRTLEFMDVGFSKIDDEMAVASLLSQLFTPIAEVNSSWDTHAQQEEAAEEYRMEEEGDAFQPDPELETRVFQYTDYYERWLGLEDPMRHLQLIRRQERNWVSAISVLSTSEQSIGESISEGSTSEESMSEDEESTSNEE</sequence>
<organism evidence="2 3">
    <name type="scientific">Lentinus tigrinus ALCF2SS1-6</name>
    <dbReference type="NCBI Taxonomy" id="1328759"/>
    <lineage>
        <taxon>Eukaryota</taxon>
        <taxon>Fungi</taxon>
        <taxon>Dikarya</taxon>
        <taxon>Basidiomycota</taxon>
        <taxon>Agaricomycotina</taxon>
        <taxon>Agaricomycetes</taxon>
        <taxon>Polyporales</taxon>
        <taxon>Polyporaceae</taxon>
        <taxon>Lentinus</taxon>
    </lineage>
</organism>
<dbReference type="InterPro" id="IPR032675">
    <property type="entry name" value="LRR_dom_sf"/>
</dbReference>
<dbReference type="SUPFAM" id="SSF52047">
    <property type="entry name" value="RNI-like"/>
    <property type="match status" value="1"/>
</dbReference>
<feature type="compositionally biased region" description="Acidic residues" evidence="1">
    <location>
        <begin position="643"/>
        <end position="655"/>
    </location>
</feature>
<proteinExistence type="predicted"/>
<evidence type="ECO:0000256" key="1">
    <source>
        <dbReference type="SAM" id="MobiDB-lite"/>
    </source>
</evidence>
<evidence type="ECO:0008006" key="4">
    <source>
        <dbReference type="Google" id="ProtNLM"/>
    </source>
</evidence>
<feature type="compositionally biased region" description="Low complexity" evidence="1">
    <location>
        <begin position="626"/>
        <end position="642"/>
    </location>
</feature>
<name>A0A5C2SFU2_9APHY</name>
<evidence type="ECO:0000313" key="3">
    <source>
        <dbReference type="Proteomes" id="UP000313359"/>
    </source>
</evidence>
<reference evidence="2" key="1">
    <citation type="journal article" date="2018" name="Genome Biol. Evol.">
        <title>Genomics and development of Lentinus tigrinus, a white-rot wood-decaying mushroom with dimorphic fruiting bodies.</title>
        <authorList>
            <person name="Wu B."/>
            <person name="Xu Z."/>
            <person name="Knudson A."/>
            <person name="Carlson A."/>
            <person name="Chen N."/>
            <person name="Kovaka S."/>
            <person name="LaButti K."/>
            <person name="Lipzen A."/>
            <person name="Pennachio C."/>
            <person name="Riley R."/>
            <person name="Schakwitz W."/>
            <person name="Umezawa K."/>
            <person name="Ohm R.A."/>
            <person name="Grigoriev I.V."/>
            <person name="Nagy L.G."/>
            <person name="Gibbons J."/>
            <person name="Hibbett D."/>
        </authorList>
    </citation>
    <scope>NUCLEOTIDE SEQUENCE [LARGE SCALE GENOMIC DNA]</scope>
    <source>
        <strain evidence="2">ALCF2SS1-6</strain>
    </source>
</reference>